<evidence type="ECO:0000313" key="7">
    <source>
        <dbReference type="EMBL" id="WFR81149.1"/>
    </source>
</evidence>
<dbReference type="InterPro" id="IPR000847">
    <property type="entry name" value="LysR_HTH_N"/>
</dbReference>
<feature type="domain" description="HTH lysR-type" evidence="6">
    <location>
        <begin position="31"/>
        <end position="86"/>
    </location>
</feature>
<dbReference type="Gene3D" id="1.10.10.10">
    <property type="entry name" value="Winged helix-like DNA-binding domain superfamily/Winged helix DNA-binding domain"/>
    <property type="match status" value="1"/>
</dbReference>
<dbReference type="RefSeq" id="WP_278318087.1">
    <property type="nucleotide sequence ID" value="NZ_CP121464.1"/>
</dbReference>
<dbReference type="SUPFAM" id="SSF46785">
    <property type="entry name" value="Winged helix' DNA-binding domain"/>
    <property type="match status" value="1"/>
</dbReference>
<keyword evidence="8" id="KW-1185">Reference proteome</keyword>
<proteinExistence type="inferred from homology"/>
<dbReference type="Pfam" id="PF00126">
    <property type="entry name" value="HTH_1"/>
    <property type="match status" value="1"/>
</dbReference>
<dbReference type="Proteomes" id="UP001219584">
    <property type="component" value="Chromosome"/>
</dbReference>
<evidence type="ECO:0000256" key="3">
    <source>
        <dbReference type="ARBA" id="ARBA00023125"/>
    </source>
</evidence>
<evidence type="ECO:0000259" key="6">
    <source>
        <dbReference type="PROSITE" id="PS50931"/>
    </source>
</evidence>
<dbReference type="CDD" id="cd08422">
    <property type="entry name" value="PBP2_CrgA_like"/>
    <property type="match status" value="1"/>
</dbReference>
<keyword evidence="2" id="KW-0805">Transcription regulation</keyword>
<keyword evidence="3" id="KW-0238">DNA-binding</keyword>
<dbReference type="Pfam" id="PF03466">
    <property type="entry name" value="LysR_substrate"/>
    <property type="match status" value="1"/>
</dbReference>
<dbReference type="InterPro" id="IPR036390">
    <property type="entry name" value="WH_DNA-bd_sf"/>
</dbReference>
<comment type="similarity">
    <text evidence="1">Belongs to the LysR transcriptional regulatory family.</text>
</comment>
<dbReference type="SUPFAM" id="SSF53850">
    <property type="entry name" value="Periplasmic binding protein-like II"/>
    <property type="match status" value="1"/>
</dbReference>
<evidence type="ECO:0000313" key="8">
    <source>
        <dbReference type="Proteomes" id="UP001219584"/>
    </source>
</evidence>
<feature type="region of interest" description="Disordered" evidence="5">
    <location>
        <begin position="1"/>
        <end position="24"/>
    </location>
</feature>
<evidence type="ECO:0000256" key="1">
    <source>
        <dbReference type="ARBA" id="ARBA00009437"/>
    </source>
</evidence>
<sequence length="325" mass="35156">MHRGDHAAFGSGAEASSDRAPRMSRGGAGRLAEIALFLDAAALGSFSAAGRKHGLSPAAASAAIARLETALGATLFERTTRQLRLTDEGVHYRRYSEQALDLLAQAEDGLHAGDGAVRGLVRISAPSDIGRQLLLPMLDRFAALHPQVRHALTLTDATADLVQDDVDLAIRYGELPDSDMVARLLHPGRRVVCVAPALAARVGLPAAPRDLASLPTLVLMAGDGAPQEWRYRENGKRHGLRLQGGWHSNDGEIIRRWAVAGHGYAYKSLLDISDDLRAGRLQTVLDDYFADSVPLNLLYRRSRFQAPRIALLAEFLLQQFAALQV</sequence>
<gene>
    <name evidence="7" type="ORF">P9875_08270</name>
</gene>
<dbReference type="EMBL" id="CP121464">
    <property type="protein sequence ID" value="WFR81149.1"/>
    <property type="molecule type" value="Genomic_DNA"/>
</dbReference>
<dbReference type="InterPro" id="IPR005119">
    <property type="entry name" value="LysR_subst-bd"/>
</dbReference>
<evidence type="ECO:0000256" key="5">
    <source>
        <dbReference type="SAM" id="MobiDB-lite"/>
    </source>
</evidence>
<evidence type="ECO:0000256" key="2">
    <source>
        <dbReference type="ARBA" id="ARBA00023015"/>
    </source>
</evidence>
<dbReference type="Gene3D" id="3.40.190.290">
    <property type="match status" value="1"/>
</dbReference>
<protein>
    <submittedName>
        <fullName evidence="7">LysR substrate-binding domain-containing protein</fullName>
    </submittedName>
</protein>
<reference evidence="7 8" key="1">
    <citation type="submission" date="2023-04" db="EMBL/GenBank/DDBJ databases">
        <title>Nanopore sequencing of Janthinobacterium from water.</title>
        <authorList>
            <person name="Ciuchcinski K."/>
            <person name="Rokowska A."/>
            <person name="Dziewit L."/>
        </authorList>
    </citation>
    <scope>NUCLEOTIDE SEQUENCE [LARGE SCALE GENOMIC DNA]</scope>
    <source>
        <strain evidence="7 8">DEMB2</strain>
    </source>
</reference>
<name>A0ABY8I8A3_9BURK</name>
<evidence type="ECO:0000256" key="4">
    <source>
        <dbReference type="ARBA" id="ARBA00023163"/>
    </source>
</evidence>
<dbReference type="PROSITE" id="PS50931">
    <property type="entry name" value="HTH_LYSR"/>
    <property type="match status" value="1"/>
</dbReference>
<organism evidence="7 8">
    <name type="scientific">Janthinobacterium rivuli</name>
    <dbReference type="NCBI Taxonomy" id="2751478"/>
    <lineage>
        <taxon>Bacteria</taxon>
        <taxon>Pseudomonadati</taxon>
        <taxon>Pseudomonadota</taxon>
        <taxon>Betaproteobacteria</taxon>
        <taxon>Burkholderiales</taxon>
        <taxon>Oxalobacteraceae</taxon>
        <taxon>Janthinobacterium</taxon>
    </lineage>
</organism>
<dbReference type="PANTHER" id="PTHR30537">
    <property type="entry name" value="HTH-TYPE TRANSCRIPTIONAL REGULATOR"/>
    <property type="match status" value="1"/>
</dbReference>
<dbReference type="InterPro" id="IPR058163">
    <property type="entry name" value="LysR-type_TF_proteobact-type"/>
</dbReference>
<dbReference type="InterPro" id="IPR036388">
    <property type="entry name" value="WH-like_DNA-bd_sf"/>
</dbReference>
<keyword evidence="4" id="KW-0804">Transcription</keyword>
<accession>A0ABY8I8A3</accession>
<dbReference type="PANTHER" id="PTHR30537:SF21">
    <property type="entry name" value="HTH-TYPE TRANSCRIPTIONAL REGULATOR SINR-RELATED"/>
    <property type="match status" value="1"/>
</dbReference>